<dbReference type="OrthoDB" id="1000646at2759"/>
<dbReference type="InterPro" id="IPR013103">
    <property type="entry name" value="RVT_2"/>
</dbReference>
<name>A0A5B6VKQ1_9ROSI</name>
<protein>
    <submittedName>
        <fullName evidence="2">Transcription factor SPT20-like protein</fullName>
    </submittedName>
</protein>
<sequence length="166" mass="18745">MVFDKDMFLFTPSSSAQCIPLESDCITTFVPILRSSSTHKLSFVPTNVLASPFQDLNLAKVNASNLVSLPSGRKAIGCMWTFKIKWNPDGTMARRKGRLVGKGYSQVPECDFCETFNLMVKLVIIRTILAVLITKSWQLRQVDVNNAFLNSDLTKEVYMEQPLRYV</sequence>
<dbReference type="Proteomes" id="UP000325315">
    <property type="component" value="Unassembled WGS sequence"/>
</dbReference>
<evidence type="ECO:0000313" key="2">
    <source>
        <dbReference type="EMBL" id="KAA3469722.1"/>
    </source>
</evidence>
<proteinExistence type="predicted"/>
<dbReference type="Pfam" id="PF07727">
    <property type="entry name" value="RVT_2"/>
    <property type="match status" value="1"/>
</dbReference>
<dbReference type="EMBL" id="SMMG02000006">
    <property type="protein sequence ID" value="KAA3469722.1"/>
    <property type="molecule type" value="Genomic_DNA"/>
</dbReference>
<keyword evidence="3" id="KW-1185">Reference proteome</keyword>
<feature type="domain" description="Reverse transcriptase Ty1/copia-type" evidence="1">
    <location>
        <begin position="64"/>
        <end position="163"/>
    </location>
</feature>
<evidence type="ECO:0000313" key="3">
    <source>
        <dbReference type="Proteomes" id="UP000325315"/>
    </source>
</evidence>
<comment type="caution">
    <text evidence="2">The sequence shown here is derived from an EMBL/GenBank/DDBJ whole genome shotgun (WGS) entry which is preliminary data.</text>
</comment>
<accession>A0A5B6VKQ1</accession>
<dbReference type="AlphaFoldDB" id="A0A5B6VKQ1"/>
<organism evidence="2 3">
    <name type="scientific">Gossypium australe</name>
    <dbReference type="NCBI Taxonomy" id="47621"/>
    <lineage>
        <taxon>Eukaryota</taxon>
        <taxon>Viridiplantae</taxon>
        <taxon>Streptophyta</taxon>
        <taxon>Embryophyta</taxon>
        <taxon>Tracheophyta</taxon>
        <taxon>Spermatophyta</taxon>
        <taxon>Magnoliopsida</taxon>
        <taxon>eudicotyledons</taxon>
        <taxon>Gunneridae</taxon>
        <taxon>Pentapetalae</taxon>
        <taxon>rosids</taxon>
        <taxon>malvids</taxon>
        <taxon>Malvales</taxon>
        <taxon>Malvaceae</taxon>
        <taxon>Malvoideae</taxon>
        <taxon>Gossypium</taxon>
    </lineage>
</organism>
<reference evidence="3" key="1">
    <citation type="journal article" date="2019" name="Plant Biotechnol. J.">
        <title>Genome sequencing of the Australian wild diploid species Gossypium australe highlights disease resistance and delayed gland morphogenesis.</title>
        <authorList>
            <person name="Cai Y."/>
            <person name="Cai X."/>
            <person name="Wang Q."/>
            <person name="Wang P."/>
            <person name="Zhang Y."/>
            <person name="Cai C."/>
            <person name="Xu Y."/>
            <person name="Wang K."/>
            <person name="Zhou Z."/>
            <person name="Wang C."/>
            <person name="Geng S."/>
            <person name="Li B."/>
            <person name="Dong Q."/>
            <person name="Hou Y."/>
            <person name="Wang H."/>
            <person name="Ai P."/>
            <person name="Liu Z."/>
            <person name="Yi F."/>
            <person name="Sun M."/>
            <person name="An G."/>
            <person name="Cheng J."/>
            <person name="Zhang Y."/>
            <person name="Shi Q."/>
            <person name="Xie Y."/>
            <person name="Shi X."/>
            <person name="Chang Y."/>
            <person name="Huang F."/>
            <person name="Chen Y."/>
            <person name="Hong S."/>
            <person name="Mi L."/>
            <person name="Sun Q."/>
            <person name="Zhang L."/>
            <person name="Zhou B."/>
            <person name="Peng R."/>
            <person name="Zhang X."/>
            <person name="Liu F."/>
        </authorList>
    </citation>
    <scope>NUCLEOTIDE SEQUENCE [LARGE SCALE GENOMIC DNA]</scope>
    <source>
        <strain evidence="3">cv. PA1801</strain>
    </source>
</reference>
<evidence type="ECO:0000259" key="1">
    <source>
        <dbReference type="Pfam" id="PF07727"/>
    </source>
</evidence>
<gene>
    <name evidence="2" type="ORF">EPI10_015483</name>
</gene>